<proteinExistence type="predicted"/>
<name>A0A1F6TBJ9_9PROT</name>
<dbReference type="EMBL" id="MFST01000150">
    <property type="protein sequence ID" value="OGI42497.1"/>
    <property type="molecule type" value="Genomic_DNA"/>
</dbReference>
<reference evidence="3 4" key="1">
    <citation type="journal article" date="2016" name="Nat. Commun.">
        <title>Thousands of microbial genomes shed light on interconnected biogeochemical processes in an aquifer system.</title>
        <authorList>
            <person name="Anantharaman K."/>
            <person name="Brown C.T."/>
            <person name="Hug L.A."/>
            <person name="Sharon I."/>
            <person name="Castelle C.J."/>
            <person name="Probst A.J."/>
            <person name="Thomas B.C."/>
            <person name="Singh A."/>
            <person name="Wilkins M.J."/>
            <person name="Karaoz U."/>
            <person name="Brodie E.L."/>
            <person name="Williams K.H."/>
            <person name="Hubbard S.S."/>
            <person name="Banfield J.F."/>
        </authorList>
    </citation>
    <scope>NUCLEOTIDE SEQUENCE [LARGE SCALE GENOMIC DNA]</scope>
</reference>
<evidence type="ECO:0000256" key="1">
    <source>
        <dbReference type="SAM" id="SignalP"/>
    </source>
</evidence>
<protein>
    <recommendedName>
        <fullName evidence="2">Solute-binding protein family 3/N-terminal domain-containing protein</fullName>
    </recommendedName>
</protein>
<accession>A0A1F6TBJ9</accession>
<sequence length="285" mass="31493">MRKTIFCGVATWCFLLSAIAAAASAAAPGAARERSYILAVVPYQLPLTVHKEWSPLAERLAQRLGARVELKLYRAIPHFEEDLARGEPDLAFMNPYHLIMTRKTQGYIPLVRSGHALSGILVVRRASLIKTVADLNGKTIGFPAPNAFASSLYLRALLTEKLKIRFAPVYLDTHNEVYRHVIMGEVDAGGGIPHTLKYELAAAREQLRVVYTTPGFPPHPLCVHPRVPVAVRRAVLKAILDMNADEPGVKLLEHAQLTDPTAASYQGDYQPLEKLGLEKYVVNSR</sequence>
<dbReference type="SMART" id="SM00062">
    <property type="entry name" value="PBPb"/>
    <property type="match status" value="1"/>
</dbReference>
<dbReference type="Gene3D" id="3.40.190.10">
    <property type="entry name" value="Periplasmic binding protein-like II"/>
    <property type="match status" value="2"/>
</dbReference>
<dbReference type="AlphaFoldDB" id="A0A1F6TBJ9"/>
<feature type="chain" id="PRO_5009225445" description="Solute-binding protein family 3/N-terminal domain-containing protein" evidence="1">
    <location>
        <begin position="23"/>
        <end position="285"/>
    </location>
</feature>
<evidence type="ECO:0000259" key="2">
    <source>
        <dbReference type="SMART" id="SM00062"/>
    </source>
</evidence>
<comment type="caution">
    <text evidence="3">The sequence shown here is derived from an EMBL/GenBank/DDBJ whole genome shotgun (WGS) entry which is preliminary data.</text>
</comment>
<dbReference type="PANTHER" id="PTHR35841">
    <property type="entry name" value="PHOSPHONATES-BINDING PERIPLASMIC PROTEIN"/>
    <property type="match status" value="1"/>
</dbReference>
<feature type="signal peptide" evidence="1">
    <location>
        <begin position="1"/>
        <end position="22"/>
    </location>
</feature>
<dbReference type="InterPro" id="IPR001638">
    <property type="entry name" value="Solute-binding_3/MltF_N"/>
</dbReference>
<dbReference type="SUPFAM" id="SSF53850">
    <property type="entry name" value="Periplasmic binding protein-like II"/>
    <property type="match status" value="1"/>
</dbReference>
<gene>
    <name evidence="3" type="ORF">A2V92_05970</name>
</gene>
<dbReference type="PANTHER" id="PTHR35841:SF1">
    <property type="entry name" value="PHOSPHONATES-BINDING PERIPLASMIC PROTEIN"/>
    <property type="match status" value="1"/>
</dbReference>
<evidence type="ECO:0000313" key="4">
    <source>
        <dbReference type="Proteomes" id="UP000179344"/>
    </source>
</evidence>
<dbReference type="Proteomes" id="UP000179344">
    <property type="component" value="Unassembled WGS sequence"/>
</dbReference>
<dbReference type="Pfam" id="PF12974">
    <property type="entry name" value="Phosphonate-bd"/>
    <property type="match status" value="1"/>
</dbReference>
<feature type="domain" description="Solute-binding protein family 3/N-terminal" evidence="2">
    <location>
        <begin position="35"/>
        <end position="259"/>
    </location>
</feature>
<organism evidence="3 4">
    <name type="scientific">Candidatus Muproteobacteria bacterium RBG_16_65_31</name>
    <dbReference type="NCBI Taxonomy" id="1817759"/>
    <lineage>
        <taxon>Bacteria</taxon>
        <taxon>Pseudomonadati</taxon>
        <taxon>Pseudomonadota</taxon>
        <taxon>Candidatus Muproteobacteria</taxon>
    </lineage>
</organism>
<keyword evidence="1" id="KW-0732">Signal</keyword>
<evidence type="ECO:0000313" key="3">
    <source>
        <dbReference type="EMBL" id="OGI42497.1"/>
    </source>
</evidence>